<dbReference type="Gene3D" id="3.40.50.720">
    <property type="entry name" value="NAD(P)-binding Rossmann-like Domain"/>
    <property type="match status" value="1"/>
</dbReference>
<dbReference type="HAMAP" id="MF_00394">
    <property type="entry name" value="NAD_Glyc3P_dehydrog"/>
    <property type="match status" value="1"/>
</dbReference>
<comment type="subcellular location">
    <subcellularLocation>
        <location evidence="5">Glycosome</location>
    </subcellularLocation>
</comment>
<evidence type="ECO:0000256" key="4">
    <source>
        <dbReference type="ARBA" id="ARBA00048683"/>
    </source>
</evidence>
<dbReference type="NCBIfam" id="NF000942">
    <property type="entry name" value="PRK00094.1-4"/>
    <property type="match status" value="1"/>
</dbReference>
<dbReference type="PANTHER" id="PTHR11728:SF1">
    <property type="entry name" value="GLYCEROL-3-PHOSPHATE DEHYDROGENASE [NAD(+)] 2, CHLOROPLASTIC"/>
    <property type="match status" value="1"/>
</dbReference>
<proteinExistence type="inferred from homology"/>
<dbReference type="SUPFAM" id="SSF48179">
    <property type="entry name" value="6-phosphogluconate dehydrogenase C-terminal domain-like"/>
    <property type="match status" value="1"/>
</dbReference>
<evidence type="ECO:0000256" key="3">
    <source>
        <dbReference type="ARBA" id="ARBA00023027"/>
    </source>
</evidence>
<dbReference type="SUPFAM" id="SSF51735">
    <property type="entry name" value="NAD(P)-binding Rossmann-fold domains"/>
    <property type="match status" value="1"/>
</dbReference>
<keyword evidence="2 7" id="KW-0560">Oxidoreductase</keyword>
<keyword evidence="6" id="KW-0327">Glycosome</keyword>
<dbReference type="GO" id="GO:0051287">
    <property type="term" value="F:NAD binding"/>
    <property type="evidence" value="ECO:0007669"/>
    <property type="project" value="UniProtKB-UniRule"/>
</dbReference>
<comment type="caution">
    <text evidence="11">The sequence shown here is derived from an EMBL/GenBank/DDBJ whole genome shotgun (WGS) entry which is preliminary data.</text>
</comment>
<comment type="similarity">
    <text evidence="1 7">Belongs to the NAD-dependent glycerol-3-phosphate dehydrogenase family.</text>
</comment>
<dbReference type="GO" id="GO:0005975">
    <property type="term" value="P:carbohydrate metabolic process"/>
    <property type="evidence" value="ECO:0007669"/>
    <property type="project" value="InterPro"/>
</dbReference>
<dbReference type="PRINTS" id="PR00077">
    <property type="entry name" value="GPDHDRGNASE"/>
</dbReference>
<dbReference type="AlphaFoldDB" id="A0A8K0XRG8"/>
<evidence type="ECO:0000256" key="7">
    <source>
        <dbReference type="RuleBase" id="RU000437"/>
    </source>
</evidence>
<evidence type="ECO:0000256" key="2">
    <source>
        <dbReference type="ARBA" id="ARBA00023002"/>
    </source>
</evidence>
<reference evidence="11" key="1">
    <citation type="journal article" date="2021" name="New Phytol.">
        <title>Evolutionary innovations through gain and loss of genes in the ectomycorrhizal Boletales.</title>
        <authorList>
            <person name="Wu G."/>
            <person name="Miyauchi S."/>
            <person name="Morin E."/>
            <person name="Kuo A."/>
            <person name="Drula E."/>
            <person name="Varga T."/>
            <person name="Kohler A."/>
            <person name="Feng B."/>
            <person name="Cao Y."/>
            <person name="Lipzen A."/>
            <person name="Daum C."/>
            <person name="Hundley H."/>
            <person name="Pangilinan J."/>
            <person name="Johnson J."/>
            <person name="Barry K."/>
            <person name="LaButti K."/>
            <person name="Ng V."/>
            <person name="Ahrendt S."/>
            <person name="Min B."/>
            <person name="Choi I.G."/>
            <person name="Park H."/>
            <person name="Plett J.M."/>
            <person name="Magnuson J."/>
            <person name="Spatafora J.W."/>
            <person name="Nagy L.G."/>
            <person name="Henrissat B."/>
            <person name="Grigoriev I.V."/>
            <person name="Yang Z.L."/>
            <person name="Xu J."/>
            <person name="Martin F.M."/>
        </authorList>
    </citation>
    <scope>NUCLEOTIDE SEQUENCE</scope>
    <source>
        <strain evidence="11">KKN 215</strain>
    </source>
</reference>
<evidence type="ECO:0000256" key="5">
    <source>
        <dbReference type="ARBA" id="ARBA00060503"/>
    </source>
</evidence>
<dbReference type="EC" id="1.1.1.8" evidence="8"/>
<sequence length="428" mass="46244">MKNILIFRKFPRKALSPTSWHRPHHLARFCTTPAASLLAPHRCSSSPSRPATPSRLLTMSLPKSDACRKSKVLVFGAGNFGSCLADHLADSQHEVFVWSRSPNIVQSLNDSHRNPEYLKDHIFPATLKAIGPEFPTAETIQQMDVLLFAIPTEGVRQTLAVLRPALDEDNLPLLIFVNKGVEINTRALTLEIIVDTCGPKIAKVATFISGPSFAKEIVRRQPTSVSVASLSKEAAQQASDLFHQPWFRCYTGDDPIGVELAGALKNVYAIAAGMADGLGFENNTRAMLITRGLAEMTRIGTAYGASPLTFLSLAGVGDLFLTCSSTASRNFTVGYRLGKGERLSYILDTLGSVAEGVSTAKGLKKVIDDLAVSAPIASAVYGVLHEDKDVHEQAQALLCLPAMSELDLPSTPGRPAQLLMRKLGMEIV</sequence>
<dbReference type="GO" id="GO:0141152">
    <property type="term" value="F:glycerol-3-phosphate dehydrogenase (NAD+) activity"/>
    <property type="evidence" value="ECO:0007669"/>
    <property type="project" value="UniProtKB-UniRule"/>
</dbReference>
<dbReference type="PANTHER" id="PTHR11728">
    <property type="entry name" value="GLYCEROL-3-PHOSPHATE DEHYDROGENASE"/>
    <property type="match status" value="1"/>
</dbReference>
<dbReference type="InterPro" id="IPR011128">
    <property type="entry name" value="G3P_DH_NAD-dep_N"/>
</dbReference>
<evidence type="ECO:0000313" key="11">
    <source>
        <dbReference type="EMBL" id="KAH8102570.1"/>
    </source>
</evidence>
<protein>
    <recommendedName>
        <fullName evidence="8">Glycerol-3-phosphate dehydrogenase [NAD(+)]</fullName>
        <ecNumber evidence="8">1.1.1.8</ecNumber>
    </recommendedName>
</protein>
<evidence type="ECO:0000256" key="8">
    <source>
        <dbReference type="RuleBase" id="RU361243"/>
    </source>
</evidence>
<evidence type="ECO:0000259" key="10">
    <source>
        <dbReference type="Pfam" id="PF07479"/>
    </source>
</evidence>
<dbReference type="Gene3D" id="1.10.1040.10">
    <property type="entry name" value="N-(1-d-carboxylethyl)-l-norvaline Dehydrogenase, domain 2"/>
    <property type="match status" value="1"/>
</dbReference>
<keyword evidence="12" id="KW-1185">Reference proteome</keyword>
<dbReference type="InterPro" id="IPR006109">
    <property type="entry name" value="G3P_DH_NAD-dep_C"/>
</dbReference>
<dbReference type="FunFam" id="1.10.1040.10:FF:000001">
    <property type="entry name" value="Glycerol-3-phosphate dehydrogenase [NAD(P)+]"/>
    <property type="match status" value="1"/>
</dbReference>
<dbReference type="GO" id="GO:0020015">
    <property type="term" value="C:glycosome"/>
    <property type="evidence" value="ECO:0007669"/>
    <property type="project" value="UniProtKB-SubCell"/>
</dbReference>
<dbReference type="Pfam" id="PF07479">
    <property type="entry name" value="NAD_Gly3P_dh_C"/>
    <property type="match status" value="1"/>
</dbReference>
<dbReference type="PROSITE" id="PS00957">
    <property type="entry name" value="NAD_G3PDH"/>
    <property type="match status" value="1"/>
</dbReference>
<dbReference type="InterPro" id="IPR013328">
    <property type="entry name" value="6PGD_dom2"/>
</dbReference>
<accession>A0A8K0XRG8</accession>
<dbReference type="InterPro" id="IPR008927">
    <property type="entry name" value="6-PGluconate_DH-like_C_sf"/>
</dbReference>
<dbReference type="NCBIfam" id="NF000940">
    <property type="entry name" value="PRK00094.1-2"/>
    <property type="match status" value="1"/>
</dbReference>
<gene>
    <name evidence="11" type="ORF">BXZ70DRAFT_929076</name>
</gene>
<name>A0A8K0XRG8_9AGAR</name>
<evidence type="ECO:0000256" key="6">
    <source>
        <dbReference type="ARBA" id="ARBA00084116"/>
    </source>
</evidence>
<dbReference type="InterPro" id="IPR036291">
    <property type="entry name" value="NAD(P)-bd_dom_sf"/>
</dbReference>
<comment type="catalytic activity">
    <reaction evidence="4 8">
        <text>sn-glycerol 3-phosphate + NAD(+) = dihydroxyacetone phosphate + NADH + H(+)</text>
        <dbReference type="Rhea" id="RHEA:11092"/>
        <dbReference type="ChEBI" id="CHEBI:15378"/>
        <dbReference type="ChEBI" id="CHEBI:57540"/>
        <dbReference type="ChEBI" id="CHEBI:57597"/>
        <dbReference type="ChEBI" id="CHEBI:57642"/>
        <dbReference type="ChEBI" id="CHEBI:57945"/>
        <dbReference type="EC" id="1.1.1.8"/>
    </reaction>
</comment>
<feature type="domain" description="Glycerol-3-phosphate dehydrogenase NAD-dependent C-terminal" evidence="10">
    <location>
        <begin position="254"/>
        <end position="392"/>
    </location>
</feature>
<organism evidence="11 12">
    <name type="scientific">Cristinia sonorae</name>
    <dbReference type="NCBI Taxonomy" id="1940300"/>
    <lineage>
        <taxon>Eukaryota</taxon>
        <taxon>Fungi</taxon>
        <taxon>Dikarya</taxon>
        <taxon>Basidiomycota</taxon>
        <taxon>Agaricomycotina</taxon>
        <taxon>Agaricomycetes</taxon>
        <taxon>Agaricomycetidae</taxon>
        <taxon>Agaricales</taxon>
        <taxon>Pleurotineae</taxon>
        <taxon>Stephanosporaceae</taxon>
        <taxon>Cristinia</taxon>
    </lineage>
</organism>
<evidence type="ECO:0000259" key="9">
    <source>
        <dbReference type="Pfam" id="PF01210"/>
    </source>
</evidence>
<dbReference type="InterPro" id="IPR006168">
    <property type="entry name" value="G3P_DH_NAD-dep"/>
</dbReference>
<evidence type="ECO:0000256" key="1">
    <source>
        <dbReference type="ARBA" id="ARBA00011009"/>
    </source>
</evidence>
<feature type="domain" description="Glycerol-3-phosphate dehydrogenase NAD-dependent N-terminal" evidence="9">
    <location>
        <begin position="71"/>
        <end position="234"/>
    </location>
</feature>
<evidence type="ECO:0000313" key="12">
    <source>
        <dbReference type="Proteomes" id="UP000813824"/>
    </source>
</evidence>
<dbReference type="GO" id="GO:0046168">
    <property type="term" value="P:glycerol-3-phosphate catabolic process"/>
    <property type="evidence" value="ECO:0007669"/>
    <property type="project" value="UniProtKB-UniRule"/>
</dbReference>
<dbReference type="Proteomes" id="UP000813824">
    <property type="component" value="Unassembled WGS sequence"/>
</dbReference>
<dbReference type="EMBL" id="JAEVFJ010000009">
    <property type="protein sequence ID" value="KAH8102570.1"/>
    <property type="molecule type" value="Genomic_DNA"/>
</dbReference>
<dbReference type="GO" id="GO:0005829">
    <property type="term" value="C:cytosol"/>
    <property type="evidence" value="ECO:0007669"/>
    <property type="project" value="TreeGrafter"/>
</dbReference>
<keyword evidence="3 7" id="KW-0520">NAD</keyword>
<dbReference type="FunFam" id="3.40.50.720:FF:000019">
    <property type="entry name" value="Glycerol-3-phosphate dehydrogenase [NAD(P)+]"/>
    <property type="match status" value="1"/>
</dbReference>
<dbReference type="Pfam" id="PF01210">
    <property type="entry name" value="NAD_Gly3P_dh_N"/>
    <property type="match status" value="1"/>
</dbReference>
<dbReference type="OrthoDB" id="10263760at2759"/>